<evidence type="ECO:0000313" key="2">
    <source>
        <dbReference type="EMBL" id="TBW37571.1"/>
    </source>
</evidence>
<gene>
    <name evidence="2" type="ORF">EYW49_10695</name>
</gene>
<sequence length="474" mass="51305">MGDAAAAASPASWACLPAVRRFLTVRPGEPIRATGWGRNVAFHLAISTEPCWRRETRFLSSFFRRDRGGRDGRDRADGRSAASDARTGRRFRRRWRKSPLFACQVRRRTARNGHPPADAECRSLRRSAVGLWRTMRMPKGRGPCAPRRERRTTEEPMQIQPSLVAVDWGLSWLRIWAVAADGTVLAEYRSKDGFNVVPKDGFEAILRDRLVAMGVRLDGAGPALPVIACSMVGARNGWKEAGYIDVPAPLDRLAAGAVRVEAPGLDVRILPGLARRDRARADVMRGEETELLGITLARPGLSGTVVLPGTHSKWVTLDRGSVVDFITVMTGELFAVLTEHSLLRHTVGGARPSADPKSPAFRRGLLRGLARPAGVAAAAFSMRATGLLFDLPGEEIADELSGILIGAEIGHRMASANGLVTLVCSGPLSALYEAGFDAAQVDFDVIDAETLAFDGLVRAARSLWPDLIGARISA</sequence>
<evidence type="ECO:0000313" key="3">
    <source>
        <dbReference type="Proteomes" id="UP000292781"/>
    </source>
</evidence>
<keyword evidence="2" id="KW-0418">Kinase</keyword>
<dbReference type="GO" id="GO:0034194">
    <property type="term" value="P:D-galactonate catabolic process"/>
    <property type="evidence" value="ECO:0007669"/>
    <property type="project" value="InterPro"/>
</dbReference>
<name>A0A4Q9VPC4_9HYPH</name>
<reference evidence="2 3" key="1">
    <citation type="submission" date="2019-02" db="EMBL/GenBank/DDBJ databases">
        <title>Siculibacillus lacustris gen. nov., sp. nov., a new rosette-forming bacterium isolated from a freshwater crater lake (Lake St. Ana, Romania).</title>
        <authorList>
            <person name="Felfoldi T."/>
            <person name="Marton Z."/>
            <person name="Szabo A."/>
            <person name="Mentes A."/>
            <person name="Boka K."/>
            <person name="Marialigeti K."/>
            <person name="Mathe I."/>
            <person name="Koncz M."/>
            <person name="Schumann P."/>
            <person name="Toth E."/>
        </authorList>
    </citation>
    <scope>NUCLEOTIDE SEQUENCE [LARGE SCALE GENOMIC DNA]</scope>
    <source>
        <strain evidence="2 3">SA-279</strain>
    </source>
</reference>
<dbReference type="InterPro" id="IPR042257">
    <property type="entry name" value="DGOK_C"/>
</dbReference>
<dbReference type="Gene3D" id="3.30.420.310">
    <property type="entry name" value="2-keto-3-deoxy-galactonokinase, C-terminal domain"/>
    <property type="match status" value="1"/>
</dbReference>
<protein>
    <submittedName>
        <fullName evidence="2">2-dehydro-3-deoxygalactonokinase</fullName>
    </submittedName>
</protein>
<keyword evidence="2" id="KW-0808">Transferase</keyword>
<dbReference type="Proteomes" id="UP000292781">
    <property type="component" value="Unassembled WGS sequence"/>
</dbReference>
<dbReference type="InterPro" id="IPR042258">
    <property type="entry name" value="DGOK_N"/>
</dbReference>
<evidence type="ECO:0000256" key="1">
    <source>
        <dbReference type="SAM" id="MobiDB-lite"/>
    </source>
</evidence>
<dbReference type="AlphaFoldDB" id="A0A4Q9VPC4"/>
<feature type="compositionally biased region" description="Basic and acidic residues" evidence="1">
    <location>
        <begin position="69"/>
        <end position="78"/>
    </location>
</feature>
<dbReference type="EMBL" id="SJFN01000014">
    <property type="protein sequence ID" value="TBW37571.1"/>
    <property type="molecule type" value="Genomic_DNA"/>
</dbReference>
<proteinExistence type="predicted"/>
<keyword evidence="3" id="KW-1185">Reference proteome</keyword>
<dbReference type="Gene3D" id="3.30.420.300">
    <property type="entry name" value="2-keto-3-deoxy-galactonokinase, substrate binding domain"/>
    <property type="match status" value="1"/>
</dbReference>
<dbReference type="OrthoDB" id="256574at2"/>
<dbReference type="GO" id="GO:0008671">
    <property type="term" value="F:2-dehydro-3-deoxygalactonokinase activity"/>
    <property type="evidence" value="ECO:0007669"/>
    <property type="project" value="InterPro"/>
</dbReference>
<comment type="caution">
    <text evidence="2">The sequence shown here is derived from an EMBL/GenBank/DDBJ whole genome shotgun (WGS) entry which is preliminary data.</text>
</comment>
<feature type="region of interest" description="Disordered" evidence="1">
    <location>
        <begin position="69"/>
        <end position="89"/>
    </location>
</feature>
<accession>A0A4Q9VPC4</accession>
<dbReference type="InterPro" id="IPR007729">
    <property type="entry name" value="DGOK"/>
</dbReference>
<organism evidence="2 3">
    <name type="scientific">Siculibacillus lacustris</name>
    <dbReference type="NCBI Taxonomy" id="1549641"/>
    <lineage>
        <taxon>Bacteria</taxon>
        <taxon>Pseudomonadati</taxon>
        <taxon>Pseudomonadota</taxon>
        <taxon>Alphaproteobacteria</taxon>
        <taxon>Hyphomicrobiales</taxon>
        <taxon>Ancalomicrobiaceae</taxon>
        <taxon>Siculibacillus</taxon>
    </lineage>
</organism>
<dbReference type="Pfam" id="PF05035">
    <property type="entry name" value="DGOK"/>
    <property type="match status" value="1"/>
</dbReference>